<keyword evidence="1" id="KW-0472">Membrane</keyword>
<gene>
    <name evidence="2" type="ORF">Eint_041030</name>
</gene>
<protein>
    <submittedName>
        <fullName evidence="2">Uncharacterized protein</fullName>
    </submittedName>
</protein>
<accession>E0S6Q7</accession>
<dbReference type="GeneID" id="9698993"/>
<dbReference type="AlphaFoldDB" id="E0S6Q7"/>
<reference evidence="2 3" key="1">
    <citation type="journal article" date="2010" name="Nat. Commun.">
        <title>The complete sequence of the smallest known nuclear genome from the microsporidian Encephalitozoon intestinalis.</title>
        <authorList>
            <person name="Corradi N."/>
            <person name="Pombert J.-F."/>
            <person name="Farinelli L."/>
            <person name="Didier E.S."/>
            <person name="Keeling P.J."/>
        </authorList>
    </citation>
    <scope>NUCLEOTIDE SEQUENCE [LARGE SCALE GENOMIC DNA]</scope>
    <source>
        <strain evidence="2 3">ATCC 50506</strain>
    </source>
</reference>
<dbReference type="EMBL" id="CP001945">
    <property type="protein sequence ID" value="ADM11392.1"/>
    <property type="molecule type" value="Genomic_DNA"/>
</dbReference>
<sequence length="181" mass="21388">MKSVDFEMKLVERYGTGVIPKEDIESVLNEAIENNVIEKDEVGRWEKDEEYTVSRFLRTIRKWRTDFLKDSFSINDISCKDEGRCGDRYLDEGEFKGLECHEEPNVNDSFVTTDEAFLSSLRDKTKIITSRRNNNGKKIVREVLRAWGEYEKLPTKKKSYGWYFLVLLVVPVYFLYVQKPF</sequence>
<evidence type="ECO:0000313" key="3">
    <source>
        <dbReference type="Proteomes" id="UP000002313"/>
    </source>
</evidence>
<organism evidence="2 3">
    <name type="scientific">Encephalitozoon intestinalis (strain ATCC 50506)</name>
    <name type="common">Microsporidian parasite</name>
    <name type="synonym">Septata intestinalis</name>
    <dbReference type="NCBI Taxonomy" id="876142"/>
    <lineage>
        <taxon>Eukaryota</taxon>
        <taxon>Fungi</taxon>
        <taxon>Fungi incertae sedis</taxon>
        <taxon>Microsporidia</taxon>
        <taxon>Unikaryonidae</taxon>
        <taxon>Encephalitozoon</taxon>
    </lineage>
</organism>
<dbReference type="KEGG" id="ein:Eint_041030"/>
<keyword evidence="1" id="KW-1133">Transmembrane helix</keyword>
<name>E0S6Q7_ENCIT</name>
<keyword evidence="1" id="KW-0812">Transmembrane</keyword>
<dbReference type="OrthoDB" id="2189648at2759"/>
<dbReference type="RefSeq" id="XP_003072752.1">
    <property type="nucleotide sequence ID" value="XM_003072706.1"/>
</dbReference>
<evidence type="ECO:0000313" key="2">
    <source>
        <dbReference type="EMBL" id="ADM11392.1"/>
    </source>
</evidence>
<dbReference type="HOGENOM" id="CLU_1488999_0_0_1"/>
<evidence type="ECO:0000256" key="1">
    <source>
        <dbReference type="SAM" id="Phobius"/>
    </source>
</evidence>
<keyword evidence="3" id="KW-1185">Reference proteome</keyword>
<dbReference type="VEuPathDB" id="MicrosporidiaDB:Eint_041030"/>
<dbReference type="Proteomes" id="UP000002313">
    <property type="component" value="Chromosome IV"/>
</dbReference>
<proteinExistence type="predicted"/>
<feature type="transmembrane region" description="Helical" evidence="1">
    <location>
        <begin position="160"/>
        <end position="177"/>
    </location>
</feature>
<reference evidence="2 3" key="2">
    <citation type="journal article" date="2012" name="Proc. Natl. Acad. Sci. U.S.A.">
        <title>Gain and loss of multiple functionally related, horizontally transferred genes in the reduced genomes of two microsporidian parasites.</title>
        <authorList>
            <person name="Pombert J.-F."/>
            <person name="Selman M."/>
            <person name="Burki F."/>
            <person name="Bardell F.T."/>
            <person name="Farinelli L."/>
            <person name="Solter L.F."/>
            <person name="Whitman D.W."/>
            <person name="Weiss L.M."/>
            <person name="Corradi N."/>
            <person name="Keeling P.J."/>
        </authorList>
    </citation>
    <scope>NUCLEOTIDE SEQUENCE [LARGE SCALE GENOMIC DNA]</scope>
    <source>
        <strain evidence="2 3">ATCC 50506</strain>
    </source>
</reference>